<evidence type="ECO:0000313" key="1">
    <source>
        <dbReference type="EMBL" id="KLL10306.1"/>
    </source>
</evidence>
<gene>
    <name evidence="1" type="ORF">FrCorBMG51_18765</name>
</gene>
<proteinExistence type="predicted"/>
<evidence type="ECO:0000313" key="2">
    <source>
        <dbReference type="Proteomes" id="UP000035425"/>
    </source>
</evidence>
<dbReference type="EMBL" id="JWIO01000036">
    <property type="protein sequence ID" value="KLL10306.1"/>
    <property type="molecule type" value="Genomic_DNA"/>
</dbReference>
<comment type="caution">
    <text evidence="1">The sequence shown here is derived from an EMBL/GenBank/DDBJ whole genome shotgun (WGS) entry which is preliminary data.</text>
</comment>
<protein>
    <submittedName>
        <fullName evidence="1">Uncharacterized protein</fullName>
    </submittedName>
</protein>
<name>A0ABR5F0R7_9ACTN</name>
<keyword evidence="2" id="KW-1185">Reference proteome</keyword>
<reference evidence="1 2" key="1">
    <citation type="submission" date="2014-12" db="EMBL/GenBank/DDBJ databases">
        <title>Frankia sp. BMG5.1 draft genome.</title>
        <authorList>
            <person name="Gtari M."/>
            <person name="Ghodhbane-Gtari F."/>
            <person name="Nouioui I."/>
            <person name="Ktari A."/>
            <person name="Hezbri K."/>
            <person name="Mimouni W."/>
            <person name="Sbissi I."/>
            <person name="Ayari A."/>
            <person name="Yamanaka T."/>
            <person name="Normand P."/>
            <person name="Tisa L.S."/>
            <person name="Boudabous A."/>
        </authorList>
    </citation>
    <scope>NUCLEOTIDE SEQUENCE [LARGE SCALE GENOMIC DNA]</scope>
    <source>
        <strain evidence="1 2">BMG5.1</strain>
    </source>
</reference>
<organism evidence="1 2">
    <name type="scientific">Protofrankia coriariae</name>
    <dbReference type="NCBI Taxonomy" id="1562887"/>
    <lineage>
        <taxon>Bacteria</taxon>
        <taxon>Bacillati</taxon>
        <taxon>Actinomycetota</taxon>
        <taxon>Actinomycetes</taxon>
        <taxon>Frankiales</taxon>
        <taxon>Frankiaceae</taxon>
        <taxon>Protofrankia</taxon>
    </lineage>
</organism>
<dbReference type="RefSeq" id="WP_047224359.1">
    <property type="nucleotide sequence ID" value="NZ_JWIO01000036.1"/>
</dbReference>
<sequence length="399" mass="41335">MPQPISFLDRDILVNGVSTQQVAGTLKSAGLAESKIGEILGWWIVGATGNSRPTPFDFATDVQTVDPDTVVTYARTFAHTDWVDGEDRVQASATPEELGFNARFHAIENEFDAVHDQFVRLAAAVTELRSDLVGVVHELESKLTALQNDLFDLRSQTAPRPQVPGNLGVLGTVKIADRTAFIAQTGNDFQLVEFAGTTLGEAVKIKPQIGNTGIVFRPQDARPDEVVRTVAGLEDLMTVPTVREIVERPGATVADLRAVVGGAVLSNGVTAASVLAALPADQQLGGVASTVQLVTGDVVSRLPRETATAVLGQVVVDPTVANTPAGDLGTASGAVVGLGSGIVGALAGAGVDTTVAGLARLGTTDIARQLATTGVAVNNDALRDAVARSRIVAAFGAPR</sequence>
<accession>A0ABR5F0R7</accession>
<dbReference type="Proteomes" id="UP000035425">
    <property type="component" value="Unassembled WGS sequence"/>
</dbReference>